<dbReference type="GO" id="GO:0000976">
    <property type="term" value="F:transcription cis-regulatory region binding"/>
    <property type="evidence" value="ECO:0007669"/>
    <property type="project" value="TreeGrafter"/>
</dbReference>
<dbReference type="PANTHER" id="PTHR48111:SF1">
    <property type="entry name" value="TWO-COMPONENT RESPONSE REGULATOR ORR33"/>
    <property type="match status" value="1"/>
</dbReference>
<evidence type="ECO:0000256" key="5">
    <source>
        <dbReference type="ARBA" id="ARBA00023163"/>
    </source>
</evidence>
<dbReference type="PATRIC" id="fig|656366.3.peg.3203"/>
<dbReference type="Gene3D" id="3.40.50.2300">
    <property type="match status" value="1"/>
</dbReference>
<dbReference type="GO" id="GO:0005829">
    <property type="term" value="C:cytosol"/>
    <property type="evidence" value="ECO:0007669"/>
    <property type="project" value="TreeGrafter"/>
</dbReference>
<gene>
    <name evidence="8" type="ORF">AOC05_14845</name>
</gene>
<evidence type="ECO:0000313" key="8">
    <source>
        <dbReference type="EMBL" id="ALE93305.1"/>
    </source>
</evidence>
<evidence type="ECO:0000256" key="2">
    <source>
        <dbReference type="ARBA" id="ARBA00023012"/>
    </source>
</evidence>
<evidence type="ECO:0000256" key="4">
    <source>
        <dbReference type="ARBA" id="ARBA00023125"/>
    </source>
</evidence>
<evidence type="ECO:0000259" key="7">
    <source>
        <dbReference type="PROSITE" id="PS50110"/>
    </source>
</evidence>
<dbReference type="EMBL" id="CP012677">
    <property type="protein sequence ID" value="ALE93305.1"/>
    <property type="molecule type" value="Genomic_DNA"/>
</dbReference>
<keyword evidence="5" id="KW-0804">Transcription</keyword>
<keyword evidence="4" id="KW-0238">DNA-binding</keyword>
<dbReference type="GO" id="GO:0006355">
    <property type="term" value="P:regulation of DNA-templated transcription"/>
    <property type="evidence" value="ECO:0007669"/>
    <property type="project" value="TreeGrafter"/>
</dbReference>
<evidence type="ECO:0000256" key="3">
    <source>
        <dbReference type="ARBA" id="ARBA00023015"/>
    </source>
</evidence>
<dbReference type="Pfam" id="PF00072">
    <property type="entry name" value="Response_reg"/>
    <property type="match status" value="1"/>
</dbReference>
<feature type="domain" description="Response regulatory" evidence="7">
    <location>
        <begin position="8"/>
        <end position="121"/>
    </location>
</feature>
<proteinExistence type="predicted"/>
<protein>
    <recommendedName>
        <fullName evidence="7">Response regulatory domain-containing protein</fullName>
    </recommendedName>
</protein>
<dbReference type="GO" id="GO:0000156">
    <property type="term" value="F:phosphorelay response regulator activity"/>
    <property type="evidence" value="ECO:0007669"/>
    <property type="project" value="TreeGrafter"/>
</dbReference>
<dbReference type="InterPro" id="IPR039420">
    <property type="entry name" value="WalR-like"/>
</dbReference>
<accession>A0A0M3UGL1</accession>
<name>A0A0M3UGL1_9MICC</name>
<evidence type="ECO:0000256" key="1">
    <source>
        <dbReference type="ARBA" id="ARBA00022553"/>
    </source>
</evidence>
<dbReference type="KEGG" id="aaq:AOC05_14845"/>
<dbReference type="GO" id="GO:0032993">
    <property type="term" value="C:protein-DNA complex"/>
    <property type="evidence" value="ECO:0007669"/>
    <property type="project" value="TreeGrafter"/>
</dbReference>
<dbReference type="PANTHER" id="PTHR48111">
    <property type="entry name" value="REGULATOR OF RPOS"/>
    <property type="match status" value="1"/>
</dbReference>
<dbReference type="PROSITE" id="PS50110">
    <property type="entry name" value="RESPONSE_REGULATORY"/>
    <property type="match status" value="1"/>
</dbReference>
<dbReference type="RefSeq" id="WP_062007922.1">
    <property type="nucleotide sequence ID" value="NZ_CP012677.1"/>
</dbReference>
<organism evidence="8 9">
    <name type="scientific">Arthrobacter alpinus</name>
    <dbReference type="NCBI Taxonomy" id="656366"/>
    <lineage>
        <taxon>Bacteria</taxon>
        <taxon>Bacillati</taxon>
        <taxon>Actinomycetota</taxon>
        <taxon>Actinomycetes</taxon>
        <taxon>Micrococcales</taxon>
        <taxon>Micrococcaceae</taxon>
        <taxon>Arthrobacter</taxon>
    </lineage>
</organism>
<dbReference type="CDD" id="cd17574">
    <property type="entry name" value="REC_OmpR"/>
    <property type="match status" value="1"/>
</dbReference>
<evidence type="ECO:0000256" key="6">
    <source>
        <dbReference type="PROSITE-ProRule" id="PRU00169"/>
    </source>
</evidence>
<reference evidence="9" key="1">
    <citation type="submission" date="2015-09" db="EMBL/GenBank/DDBJ databases">
        <title>Complete genome of Arthrobacter alpinus strain R3.8.</title>
        <authorList>
            <person name="See-Too W.S."/>
            <person name="Chan K.G."/>
        </authorList>
    </citation>
    <scope>NUCLEOTIDE SEQUENCE [LARGE SCALE GENOMIC DNA]</scope>
    <source>
        <strain evidence="9">R3.8</strain>
    </source>
</reference>
<dbReference type="OrthoDB" id="3197131at2"/>
<dbReference type="Proteomes" id="UP000062833">
    <property type="component" value="Chromosome"/>
</dbReference>
<dbReference type="SMART" id="SM00448">
    <property type="entry name" value="REC"/>
    <property type="match status" value="1"/>
</dbReference>
<keyword evidence="2" id="KW-0902">Two-component regulatory system</keyword>
<dbReference type="InterPro" id="IPR001789">
    <property type="entry name" value="Sig_transdc_resp-reg_receiver"/>
</dbReference>
<dbReference type="AlphaFoldDB" id="A0A0M3UGL1"/>
<dbReference type="SUPFAM" id="SSF52172">
    <property type="entry name" value="CheY-like"/>
    <property type="match status" value="1"/>
</dbReference>
<keyword evidence="9" id="KW-1185">Reference proteome</keyword>
<evidence type="ECO:0000313" key="9">
    <source>
        <dbReference type="Proteomes" id="UP000062833"/>
    </source>
</evidence>
<sequence>MLEFKGKKALIVEDDDDIRGLLEIVLSQMGFAVTSAGTGAAGLECARNERPELVTLDVGLPDMNGIEVLRAMRTFNEDKIVMLTSRGRQSEIAAGIDAGATAYLLKPFKPRALREELAAILEA</sequence>
<feature type="modified residue" description="4-aspartylphosphate" evidence="6">
    <location>
        <position position="57"/>
    </location>
</feature>
<keyword evidence="1 6" id="KW-0597">Phosphoprotein</keyword>
<dbReference type="InterPro" id="IPR011006">
    <property type="entry name" value="CheY-like_superfamily"/>
</dbReference>
<keyword evidence="3" id="KW-0805">Transcription regulation</keyword>